<dbReference type="EMBL" id="JAHRHJ020000011">
    <property type="protein sequence ID" value="KAH9295976.1"/>
    <property type="molecule type" value="Genomic_DNA"/>
</dbReference>
<accession>A0AA38FC54</accession>
<reference evidence="1 2" key="1">
    <citation type="journal article" date="2021" name="Nat. Plants">
        <title>The Taxus genome provides insights into paclitaxel biosynthesis.</title>
        <authorList>
            <person name="Xiong X."/>
            <person name="Gou J."/>
            <person name="Liao Q."/>
            <person name="Li Y."/>
            <person name="Zhou Q."/>
            <person name="Bi G."/>
            <person name="Li C."/>
            <person name="Du R."/>
            <person name="Wang X."/>
            <person name="Sun T."/>
            <person name="Guo L."/>
            <person name="Liang H."/>
            <person name="Lu P."/>
            <person name="Wu Y."/>
            <person name="Zhang Z."/>
            <person name="Ro D.K."/>
            <person name="Shang Y."/>
            <person name="Huang S."/>
            <person name="Yan J."/>
        </authorList>
    </citation>
    <scope>NUCLEOTIDE SEQUENCE [LARGE SCALE GENOMIC DNA]</scope>
    <source>
        <strain evidence="1">Ta-2019</strain>
    </source>
</reference>
<protein>
    <submittedName>
        <fullName evidence="1">Uncharacterized protein</fullName>
    </submittedName>
</protein>
<dbReference type="Proteomes" id="UP000824469">
    <property type="component" value="Unassembled WGS sequence"/>
</dbReference>
<name>A0AA38FC54_TAXCH</name>
<feature type="non-terminal residue" evidence="1">
    <location>
        <position position="1"/>
    </location>
</feature>
<sequence length="73" mass="7908">IVDALCTSEVDLVSLGLQRESDDVARPLTTYSRHLLQLGEAHDLLILNGISSFPDSQFFTCRSHGGGASVVDY</sequence>
<feature type="non-terminal residue" evidence="1">
    <location>
        <position position="73"/>
    </location>
</feature>
<organism evidence="1 2">
    <name type="scientific">Taxus chinensis</name>
    <name type="common">Chinese yew</name>
    <name type="synonym">Taxus wallichiana var. chinensis</name>
    <dbReference type="NCBI Taxonomy" id="29808"/>
    <lineage>
        <taxon>Eukaryota</taxon>
        <taxon>Viridiplantae</taxon>
        <taxon>Streptophyta</taxon>
        <taxon>Embryophyta</taxon>
        <taxon>Tracheophyta</taxon>
        <taxon>Spermatophyta</taxon>
        <taxon>Pinopsida</taxon>
        <taxon>Pinidae</taxon>
        <taxon>Conifers II</taxon>
        <taxon>Cupressales</taxon>
        <taxon>Taxaceae</taxon>
        <taxon>Taxus</taxon>
    </lineage>
</organism>
<evidence type="ECO:0000313" key="1">
    <source>
        <dbReference type="EMBL" id="KAH9295976.1"/>
    </source>
</evidence>
<dbReference type="AlphaFoldDB" id="A0AA38FC54"/>
<evidence type="ECO:0000313" key="2">
    <source>
        <dbReference type="Proteomes" id="UP000824469"/>
    </source>
</evidence>
<gene>
    <name evidence="1" type="ORF">KI387_039564</name>
</gene>
<keyword evidence="2" id="KW-1185">Reference proteome</keyword>
<comment type="caution">
    <text evidence="1">The sequence shown here is derived from an EMBL/GenBank/DDBJ whole genome shotgun (WGS) entry which is preliminary data.</text>
</comment>
<proteinExistence type="predicted"/>